<proteinExistence type="predicted"/>
<dbReference type="Gene3D" id="3.30.420.10">
    <property type="entry name" value="Ribonuclease H-like superfamily/Ribonuclease H"/>
    <property type="match status" value="1"/>
</dbReference>
<name>A0A9W7CLI2_9STRA</name>
<dbReference type="AlphaFoldDB" id="A0A9W7CLI2"/>
<accession>A0A9W7CLI2</accession>
<protein>
    <submittedName>
        <fullName evidence="1">Unnamed protein product</fullName>
    </submittedName>
</protein>
<dbReference type="GO" id="GO:0003676">
    <property type="term" value="F:nucleic acid binding"/>
    <property type="evidence" value="ECO:0007669"/>
    <property type="project" value="InterPro"/>
</dbReference>
<evidence type="ECO:0000313" key="2">
    <source>
        <dbReference type="Proteomes" id="UP001165121"/>
    </source>
</evidence>
<reference evidence="1" key="1">
    <citation type="submission" date="2023-04" db="EMBL/GenBank/DDBJ databases">
        <title>Phytophthora fragariaefolia NBRC 109709.</title>
        <authorList>
            <person name="Ichikawa N."/>
            <person name="Sato H."/>
            <person name="Tonouchi N."/>
        </authorList>
    </citation>
    <scope>NUCLEOTIDE SEQUENCE</scope>
    <source>
        <strain evidence="1">NBRC 109709</strain>
    </source>
</reference>
<dbReference type="PANTHER" id="PTHR47169">
    <property type="entry name" value="OS01G0541250 PROTEIN"/>
    <property type="match status" value="1"/>
</dbReference>
<evidence type="ECO:0000313" key="1">
    <source>
        <dbReference type="EMBL" id="GMF33901.1"/>
    </source>
</evidence>
<dbReference type="PANTHER" id="PTHR47169:SF2">
    <property type="entry name" value="OS01G0541250 PROTEIN"/>
    <property type="match status" value="1"/>
</dbReference>
<dbReference type="InterPro" id="IPR036397">
    <property type="entry name" value="RNaseH_sf"/>
</dbReference>
<dbReference type="EMBL" id="BSXT01000770">
    <property type="protein sequence ID" value="GMF33901.1"/>
    <property type="molecule type" value="Genomic_DNA"/>
</dbReference>
<organism evidence="1 2">
    <name type="scientific">Phytophthora fragariaefolia</name>
    <dbReference type="NCBI Taxonomy" id="1490495"/>
    <lineage>
        <taxon>Eukaryota</taxon>
        <taxon>Sar</taxon>
        <taxon>Stramenopiles</taxon>
        <taxon>Oomycota</taxon>
        <taxon>Peronosporomycetes</taxon>
        <taxon>Peronosporales</taxon>
        <taxon>Peronosporaceae</taxon>
        <taxon>Phytophthora</taxon>
    </lineage>
</organism>
<gene>
    <name evidence="1" type="ORF">Pfra01_000855200</name>
</gene>
<dbReference type="OrthoDB" id="166347at2759"/>
<dbReference type="Proteomes" id="UP001165121">
    <property type="component" value="Unassembled WGS sequence"/>
</dbReference>
<sequence length="186" mass="21361">MPGLTDNKRHQINDELLERSLNGVLPRGGAVGSRYVVEARTVDYHGTVAQLSFGKEEWRCLKLKAFPLEDRQDIQHAACAAGVSRYMVAELLRQGLLKRRTGRVKSALTDDNKLRRVEYALSYLDDASRFFEPMLDVVHVDEKWFNADKDKRSYILLDGEEPPQRSRQSKRFIPKTMFLAAVARPR</sequence>
<comment type="caution">
    <text evidence="1">The sequence shown here is derived from an EMBL/GenBank/DDBJ whole genome shotgun (WGS) entry which is preliminary data.</text>
</comment>
<keyword evidence="2" id="KW-1185">Reference proteome</keyword>